<comment type="caution">
    <text evidence="2">The sequence shown here is derived from an EMBL/GenBank/DDBJ whole genome shotgun (WGS) entry which is preliminary data.</text>
</comment>
<evidence type="ECO:0000313" key="3">
    <source>
        <dbReference type="Proteomes" id="UP000192596"/>
    </source>
</evidence>
<name>A0A1V8SHE2_9PEZI</name>
<feature type="compositionally biased region" description="Basic and acidic residues" evidence="1">
    <location>
        <begin position="551"/>
        <end position="560"/>
    </location>
</feature>
<dbReference type="AlphaFoldDB" id="A0A1V8SHE2"/>
<keyword evidence="3" id="KW-1185">Reference proteome</keyword>
<organism evidence="2 3">
    <name type="scientific">Cryoendolithus antarcticus</name>
    <dbReference type="NCBI Taxonomy" id="1507870"/>
    <lineage>
        <taxon>Eukaryota</taxon>
        <taxon>Fungi</taxon>
        <taxon>Dikarya</taxon>
        <taxon>Ascomycota</taxon>
        <taxon>Pezizomycotina</taxon>
        <taxon>Dothideomycetes</taxon>
        <taxon>Dothideomycetidae</taxon>
        <taxon>Cladosporiales</taxon>
        <taxon>Cladosporiaceae</taxon>
        <taxon>Cryoendolithus</taxon>
    </lineage>
</organism>
<accession>A0A1V8SHE2</accession>
<protein>
    <submittedName>
        <fullName evidence="2">Uncharacterized protein</fullName>
    </submittedName>
</protein>
<evidence type="ECO:0000256" key="1">
    <source>
        <dbReference type="SAM" id="MobiDB-lite"/>
    </source>
</evidence>
<dbReference type="EMBL" id="NAJO01000045">
    <property type="protein sequence ID" value="OQN98513.1"/>
    <property type="molecule type" value="Genomic_DNA"/>
</dbReference>
<dbReference type="InParanoid" id="A0A1V8SHE2"/>
<gene>
    <name evidence="2" type="ORF">B0A48_15774</name>
</gene>
<reference evidence="3" key="1">
    <citation type="submission" date="2017-03" db="EMBL/GenBank/DDBJ databases">
        <title>Genomes of endolithic fungi from Antarctica.</title>
        <authorList>
            <person name="Coleine C."/>
            <person name="Masonjones S."/>
            <person name="Stajich J.E."/>
        </authorList>
    </citation>
    <scope>NUCLEOTIDE SEQUENCE [LARGE SCALE GENOMIC DNA]</scope>
    <source>
        <strain evidence="3">CCFEE 5527</strain>
    </source>
</reference>
<dbReference type="Proteomes" id="UP000192596">
    <property type="component" value="Unassembled WGS sequence"/>
</dbReference>
<proteinExistence type="predicted"/>
<evidence type="ECO:0000313" key="2">
    <source>
        <dbReference type="EMBL" id="OQN98513.1"/>
    </source>
</evidence>
<sequence>MAANTVAIDTMATESMINDTTTADTTPPAITSPNSQANLGALPQEIKDHIFDQLMLDPGLAPSRISYARAVDSSTRLRPLASWANFARVNRKFHASADRWLQDTHELVLVKIRWRKLVEYLDDCWTKEPEFINNTRQALAFEKSGKVAMTLELDTPYWGDGAPLVAFVAEAKYLERFYMIVRLVAGQTVTLRHEYASIAPEFRVRKSPMHSLGWAPSLRFAVRLAHMPRKLMTVQRQKELLRPLQSIIADGMDFTIEGDVCDRSHADAVTLMMYGGFPDISDSSSMPVARLWDYISLLSRCKDMVDEDIANGREQAALTWLNRIAGPGFVKSISELSTLWRGQSPALDVLAALYLLQHDMCRTCTWLHLRLSLPESRQRDPAMFNWRGERPAVDSLGAGWVALMRSHPHLANESNMQTHHMRVLYRDFNRPGLVVRRGKTGESARRVQQGLRVNSPAQFDQWALMNPHADLDLNYIRSETLWPVMQKSSVFKLGPMSFNLHKDVVSERGQYHRWWDVEMLRKHGWELGAIGEGIEYPVKITESLQPVEVVPKPDEARNSEDSAPAHSSYAWVEVREPVNAQR</sequence>
<feature type="region of interest" description="Disordered" evidence="1">
    <location>
        <begin position="549"/>
        <end position="569"/>
    </location>
</feature>